<dbReference type="RefSeq" id="WP_013325642.1">
    <property type="nucleotide sequence ID" value="NC_014502.1"/>
</dbReference>
<keyword evidence="3" id="KW-1185">Reference proteome</keyword>
<evidence type="ECO:0000313" key="2">
    <source>
        <dbReference type="EMBL" id="ADN18516.1"/>
    </source>
</evidence>
<sequence length="152" mass="17099">MNNWQITLSLVEIHSSFNEEGKITLSGTGKFQYYDNKEWMECPISFKAWGNAALIIDKVGIDGMVMVSGKFNLFKNSDELNPRMMLNVERAIPIKVDFEDVSNLELISEPTLIAEPITTVEPQRELVAVNANNNGHQKPAPDDDKDLDSIPF</sequence>
<name>E0UNI6_GLOV7</name>
<protein>
    <recommendedName>
        <fullName evidence="4">Single-stranded DNA-binding protein</fullName>
    </recommendedName>
</protein>
<keyword evidence="2" id="KW-0614">Plasmid</keyword>
<dbReference type="OrthoDB" id="457156at2"/>
<dbReference type="EMBL" id="CP002201">
    <property type="protein sequence ID" value="ADN18516.1"/>
    <property type="molecule type" value="Genomic_DNA"/>
</dbReference>
<evidence type="ECO:0000313" key="3">
    <source>
        <dbReference type="Proteomes" id="UP000008206"/>
    </source>
</evidence>
<accession>E0UNI6</accession>
<feature type="region of interest" description="Disordered" evidence="1">
    <location>
        <begin position="132"/>
        <end position="152"/>
    </location>
</feature>
<geneLocation type="plasmid" evidence="2 3">
    <name>Cy782203</name>
</geneLocation>
<gene>
    <name evidence="2" type="ordered locus">Cyan7822_6870</name>
</gene>
<dbReference type="Proteomes" id="UP000008206">
    <property type="component" value="Plasmid Cy782203"/>
</dbReference>
<proteinExistence type="predicted"/>
<evidence type="ECO:0000256" key="1">
    <source>
        <dbReference type="SAM" id="MobiDB-lite"/>
    </source>
</evidence>
<evidence type="ECO:0008006" key="4">
    <source>
        <dbReference type="Google" id="ProtNLM"/>
    </source>
</evidence>
<dbReference type="HOGENOM" id="CLU_1812574_0_0_3"/>
<organism evidence="2 3">
    <name type="scientific">Gloeothece verrucosa (strain PCC 7822)</name>
    <name type="common">Cyanothece sp. (strain PCC 7822)</name>
    <dbReference type="NCBI Taxonomy" id="497965"/>
    <lineage>
        <taxon>Bacteria</taxon>
        <taxon>Bacillati</taxon>
        <taxon>Cyanobacteriota</taxon>
        <taxon>Cyanophyceae</taxon>
        <taxon>Oscillatoriophycideae</taxon>
        <taxon>Chroococcales</taxon>
        <taxon>Aphanothecaceae</taxon>
        <taxon>Gloeothece</taxon>
        <taxon>Gloeothece verrucosa</taxon>
    </lineage>
</organism>
<dbReference type="KEGG" id="cyj:Cyan7822_6870"/>
<reference evidence="3" key="1">
    <citation type="journal article" date="2011" name="MBio">
        <title>Novel metabolic attributes of the genus Cyanothece, comprising a group of unicellular nitrogen-fixing Cyanobacteria.</title>
        <authorList>
            <person name="Bandyopadhyay A."/>
            <person name="Elvitigala T."/>
            <person name="Welsh E."/>
            <person name="Stockel J."/>
            <person name="Liberton M."/>
            <person name="Min H."/>
            <person name="Sherman L.A."/>
            <person name="Pakrasi H.B."/>
        </authorList>
    </citation>
    <scope>NUCLEOTIDE SEQUENCE [LARGE SCALE GENOMIC DNA]</scope>
    <source>
        <strain evidence="3">PCC 7822</strain>
        <plasmid evidence="3">Cy782203</plasmid>
    </source>
</reference>
<dbReference type="AlphaFoldDB" id="E0UNI6"/>